<reference evidence="2" key="1">
    <citation type="journal article" date="2021" name="Proc. Natl. Acad. Sci. U.S.A.">
        <title>A Catalog of Tens of Thousands of Viruses from Human Metagenomes Reveals Hidden Associations with Chronic Diseases.</title>
        <authorList>
            <person name="Tisza M.J."/>
            <person name="Buck C.B."/>
        </authorList>
    </citation>
    <scope>NUCLEOTIDE SEQUENCE</scope>
    <source>
        <strain evidence="2">CtJT77</strain>
    </source>
</reference>
<accession>A0A8S5UZG6</accession>
<protein>
    <submittedName>
        <fullName evidence="2">Uncharacterized protein</fullName>
    </submittedName>
</protein>
<evidence type="ECO:0000313" key="2">
    <source>
        <dbReference type="EMBL" id="DAF99885.1"/>
    </source>
</evidence>
<feature type="compositionally biased region" description="Basic and acidic residues" evidence="1">
    <location>
        <begin position="50"/>
        <end position="69"/>
    </location>
</feature>
<sequence length="173" mass="19913">MTNEIYHHGIIGMKWGVRRYQPYPKGYTGSGKEVGEARRSKKSSGISEYISEKKRQKAEEQNKKEQEQKQKLLAEKERVLKEGTPKEVSKYKGELTKQELQDVYSRLNFERLIDQMTPVEKKSAWDAVKKVANGVKDTTEWVTTGVVAYNTFASIWNATGEDRNLPIIKLSKK</sequence>
<dbReference type="EMBL" id="BK016174">
    <property type="protein sequence ID" value="DAF99885.1"/>
    <property type="molecule type" value="Genomic_DNA"/>
</dbReference>
<dbReference type="Pfam" id="PF23847">
    <property type="entry name" value="DUF7211"/>
    <property type="match status" value="1"/>
</dbReference>
<feature type="region of interest" description="Disordered" evidence="1">
    <location>
        <begin position="26"/>
        <end position="69"/>
    </location>
</feature>
<name>A0A8S5UZG6_9CAUD</name>
<organism evidence="2">
    <name type="scientific">Siphoviridae sp. ctJT77</name>
    <dbReference type="NCBI Taxonomy" id="2825432"/>
    <lineage>
        <taxon>Viruses</taxon>
        <taxon>Duplodnaviria</taxon>
        <taxon>Heunggongvirae</taxon>
        <taxon>Uroviricota</taxon>
        <taxon>Caudoviricetes</taxon>
    </lineage>
</organism>
<dbReference type="InterPro" id="IPR055635">
    <property type="entry name" value="DUF7211"/>
</dbReference>
<evidence type="ECO:0000256" key="1">
    <source>
        <dbReference type="SAM" id="MobiDB-lite"/>
    </source>
</evidence>
<proteinExistence type="predicted"/>